<name>A0ABN9SDX0_9DINO</name>
<keyword evidence="5" id="KW-1185">Reference proteome</keyword>
<sequence>MRTLSPAGVVATRVASGAGGGLGHGPVERHVGSGHGSRSSLRGGHCERGYSQEQWGPWKSHSLLLQQAIAETGWQERAGPSAGMAGQASAPRDAGLHESAQCLLKLFKETGRSKEGHLSRDEFTAVMQRCGCGGTMHIGAFFELFDRNQDGFLNETDFLGGILAVSPSTPHKPENPAGQLRMQFIFLFYDVNRNGLLEIEELAKMIGHIQQLRGQALPGDATADAAALISRYGGPFGSTRA</sequence>
<feature type="domain" description="EF-hand" evidence="3">
    <location>
        <begin position="177"/>
        <end position="212"/>
    </location>
</feature>
<evidence type="ECO:0000256" key="1">
    <source>
        <dbReference type="ARBA" id="ARBA00022837"/>
    </source>
</evidence>
<dbReference type="PROSITE" id="PS50222">
    <property type="entry name" value="EF_HAND_2"/>
    <property type="match status" value="3"/>
</dbReference>
<feature type="domain" description="EF-hand" evidence="3">
    <location>
        <begin position="98"/>
        <end position="133"/>
    </location>
</feature>
<accession>A0ABN9SDX0</accession>
<comment type="caution">
    <text evidence="4">The sequence shown here is derived from an EMBL/GenBank/DDBJ whole genome shotgun (WGS) entry which is preliminary data.</text>
</comment>
<gene>
    <name evidence="4" type="ORF">PCOR1329_LOCUS28926</name>
</gene>
<dbReference type="Proteomes" id="UP001189429">
    <property type="component" value="Unassembled WGS sequence"/>
</dbReference>
<dbReference type="PROSITE" id="PS00018">
    <property type="entry name" value="EF_HAND_1"/>
    <property type="match status" value="2"/>
</dbReference>
<dbReference type="SUPFAM" id="SSF47473">
    <property type="entry name" value="EF-hand"/>
    <property type="match status" value="1"/>
</dbReference>
<evidence type="ECO:0000256" key="2">
    <source>
        <dbReference type="SAM" id="MobiDB-lite"/>
    </source>
</evidence>
<feature type="region of interest" description="Disordered" evidence="2">
    <location>
        <begin position="15"/>
        <end position="48"/>
    </location>
</feature>
<proteinExistence type="predicted"/>
<feature type="domain" description="EF-hand" evidence="3">
    <location>
        <begin position="140"/>
        <end position="168"/>
    </location>
</feature>
<keyword evidence="1" id="KW-0106">Calcium</keyword>
<dbReference type="Gene3D" id="1.10.238.10">
    <property type="entry name" value="EF-hand"/>
    <property type="match status" value="1"/>
</dbReference>
<evidence type="ECO:0000259" key="3">
    <source>
        <dbReference type="PROSITE" id="PS50222"/>
    </source>
</evidence>
<dbReference type="SMART" id="SM00054">
    <property type="entry name" value="EFh"/>
    <property type="match status" value="3"/>
</dbReference>
<dbReference type="Pfam" id="PF13202">
    <property type="entry name" value="EF-hand_5"/>
    <property type="match status" value="1"/>
</dbReference>
<reference evidence="4" key="1">
    <citation type="submission" date="2023-10" db="EMBL/GenBank/DDBJ databases">
        <authorList>
            <person name="Chen Y."/>
            <person name="Shah S."/>
            <person name="Dougan E. K."/>
            <person name="Thang M."/>
            <person name="Chan C."/>
        </authorList>
    </citation>
    <scope>NUCLEOTIDE SEQUENCE [LARGE SCALE GENOMIC DNA]</scope>
</reference>
<dbReference type="InterPro" id="IPR011992">
    <property type="entry name" value="EF-hand-dom_pair"/>
</dbReference>
<organism evidence="4 5">
    <name type="scientific">Prorocentrum cordatum</name>
    <dbReference type="NCBI Taxonomy" id="2364126"/>
    <lineage>
        <taxon>Eukaryota</taxon>
        <taxon>Sar</taxon>
        <taxon>Alveolata</taxon>
        <taxon>Dinophyceae</taxon>
        <taxon>Prorocentrales</taxon>
        <taxon>Prorocentraceae</taxon>
        <taxon>Prorocentrum</taxon>
    </lineage>
</organism>
<dbReference type="InterPro" id="IPR002048">
    <property type="entry name" value="EF_hand_dom"/>
</dbReference>
<dbReference type="EMBL" id="CAUYUJ010010779">
    <property type="protein sequence ID" value="CAK0830221.1"/>
    <property type="molecule type" value="Genomic_DNA"/>
</dbReference>
<evidence type="ECO:0000313" key="5">
    <source>
        <dbReference type="Proteomes" id="UP001189429"/>
    </source>
</evidence>
<protein>
    <recommendedName>
        <fullName evidence="3">EF-hand domain-containing protein</fullName>
    </recommendedName>
</protein>
<evidence type="ECO:0000313" key="4">
    <source>
        <dbReference type="EMBL" id="CAK0830221.1"/>
    </source>
</evidence>
<dbReference type="InterPro" id="IPR018247">
    <property type="entry name" value="EF_Hand_1_Ca_BS"/>
</dbReference>